<evidence type="ECO:0000313" key="1">
    <source>
        <dbReference type="EMBL" id="PQJ58025.1"/>
    </source>
</evidence>
<evidence type="ECO:0000313" key="2">
    <source>
        <dbReference type="Proteomes" id="UP000238707"/>
    </source>
</evidence>
<gene>
    <name evidence="1" type="ORF">BTO10_20030</name>
</gene>
<name>A0A2S7V819_9VIBR</name>
<accession>A0A2S7V819</accession>
<reference evidence="1 2" key="1">
    <citation type="submission" date="2016-12" db="EMBL/GenBank/DDBJ databases">
        <title>Diversity of luminous bacteria.</title>
        <authorList>
            <person name="Yoshizawa S."/>
            <person name="Kogure K."/>
        </authorList>
    </citation>
    <scope>NUCLEOTIDE SEQUENCE [LARGE SCALE GENOMIC DNA]</scope>
    <source>
        <strain evidence="1 2">LC2-408</strain>
    </source>
</reference>
<dbReference type="EMBL" id="MSCI01000003">
    <property type="protein sequence ID" value="PQJ58025.1"/>
    <property type="molecule type" value="Genomic_DNA"/>
</dbReference>
<protein>
    <submittedName>
        <fullName evidence="1">Uncharacterized protein</fullName>
    </submittedName>
</protein>
<proteinExistence type="predicted"/>
<dbReference type="Proteomes" id="UP000238707">
    <property type="component" value="Unassembled WGS sequence"/>
</dbReference>
<sequence>MDLLLGSKWSVDKSKMINKIMDLFWIKWCDLTLIRVRISWDQNGYLFTGINSSKTCYLDNYRLITEYV</sequence>
<dbReference type="AlphaFoldDB" id="A0A2S7V819"/>
<keyword evidence="2" id="KW-1185">Reference proteome</keyword>
<organism evidence="1 2">
    <name type="scientific">Vibrio chagasii</name>
    <dbReference type="NCBI Taxonomy" id="170679"/>
    <lineage>
        <taxon>Bacteria</taxon>
        <taxon>Pseudomonadati</taxon>
        <taxon>Pseudomonadota</taxon>
        <taxon>Gammaproteobacteria</taxon>
        <taxon>Vibrionales</taxon>
        <taxon>Vibrionaceae</taxon>
        <taxon>Vibrio</taxon>
    </lineage>
</organism>
<comment type="caution">
    <text evidence="1">The sequence shown here is derived from an EMBL/GenBank/DDBJ whole genome shotgun (WGS) entry which is preliminary data.</text>
</comment>